<proteinExistence type="predicted"/>
<dbReference type="InterPro" id="IPR001849">
    <property type="entry name" value="PH_domain"/>
</dbReference>
<accession>A0A1I8ITQ0</accession>
<evidence type="ECO:0000259" key="4">
    <source>
        <dbReference type="PROSITE" id="PS50106"/>
    </source>
</evidence>
<evidence type="ECO:0000313" key="6">
    <source>
        <dbReference type="WBParaSite" id="maker-uti_cns_0016464-snap-gene-0.2-mRNA-1"/>
    </source>
</evidence>
<dbReference type="SUPFAM" id="SSF50156">
    <property type="entry name" value="PDZ domain-like"/>
    <property type="match status" value="1"/>
</dbReference>
<dbReference type="Pfam" id="PF00169">
    <property type="entry name" value="PH"/>
    <property type="match status" value="1"/>
</dbReference>
<dbReference type="CDD" id="cd00821">
    <property type="entry name" value="PH"/>
    <property type="match status" value="1"/>
</dbReference>
<evidence type="ECO:0000256" key="2">
    <source>
        <dbReference type="SAM" id="MobiDB-lite"/>
    </source>
</evidence>
<dbReference type="InterPro" id="IPR036034">
    <property type="entry name" value="PDZ_sf"/>
</dbReference>
<name>A0A1I8ITQ0_9PLAT</name>
<feature type="region of interest" description="Disordered" evidence="2">
    <location>
        <begin position="625"/>
        <end position="650"/>
    </location>
</feature>
<dbReference type="PROSITE" id="PS50106">
    <property type="entry name" value="PDZ"/>
    <property type="match status" value="1"/>
</dbReference>
<feature type="compositionally biased region" description="Acidic residues" evidence="2">
    <location>
        <begin position="633"/>
        <end position="644"/>
    </location>
</feature>
<evidence type="ECO:0000259" key="3">
    <source>
        <dbReference type="PROSITE" id="PS50003"/>
    </source>
</evidence>
<dbReference type="GO" id="GO:0005737">
    <property type="term" value="C:cytoplasm"/>
    <property type="evidence" value="ECO:0007669"/>
    <property type="project" value="TreeGrafter"/>
</dbReference>
<dbReference type="PROSITE" id="PS50003">
    <property type="entry name" value="PH_DOMAIN"/>
    <property type="match status" value="1"/>
</dbReference>
<dbReference type="InterPro" id="IPR011993">
    <property type="entry name" value="PH-like_dom_sf"/>
</dbReference>
<feature type="domain" description="PDZ" evidence="4">
    <location>
        <begin position="927"/>
        <end position="973"/>
    </location>
</feature>
<feature type="region of interest" description="Disordered" evidence="2">
    <location>
        <begin position="691"/>
        <end position="734"/>
    </location>
</feature>
<dbReference type="PANTHER" id="PTHR12345:SF11">
    <property type="entry name" value="FI13065P"/>
    <property type="match status" value="1"/>
</dbReference>
<dbReference type="GO" id="GO:0005886">
    <property type="term" value="C:plasma membrane"/>
    <property type="evidence" value="ECO:0007669"/>
    <property type="project" value="TreeGrafter"/>
</dbReference>
<dbReference type="InterPro" id="IPR001478">
    <property type="entry name" value="PDZ"/>
</dbReference>
<dbReference type="WBParaSite" id="maker-uti_cns_0016464-snap-gene-0.2-mRNA-1">
    <property type="protein sequence ID" value="maker-uti_cns_0016464-snap-gene-0.2-mRNA-1"/>
    <property type="gene ID" value="maker-uti_cns_0016464-snap-gene-0.2"/>
</dbReference>
<dbReference type="GO" id="GO:0016616">
    <property type="term" value="F:oxidoreductase activity, acting on the CH-OH group of donors, NAD or NADP as acceptor"/>
    <property type="evidence" value="ECO:0007669"/>
    <property type="project" value="InterPro"/>
</dbReference>
<protein>
    <submittedName>
        <fullName evidence="6">EGF-like domain-containing protein</fullName>
    </submittedName>
</protein>
<dbReference type="Gene3D" id="3.90.110.10">
    <property type="entry name" value="Lactate dehydrogenase/glycoside hydrolase, family 4, C-terminal"/>
    <property type="match status" value="1"/>
</dbReference>
<dbReference type="InterPro" id="IPR051230">
    <property type="entry name" value="APP-Binding"/>
</dbReference>
<sequence>GLAMEVTDLAQPLVRSIRCTRSLADALAGAELLVLLDELEPSQSAASGDSPANQGEARSHWLRRYASLYAEYAAAIQAAGCGGPAGIRILVSGRAPVNFGARVLLEWSAAGRARGGGPSAPHPDRVAATPRLMERWAKGAVAARLGQGRYEVNPACVGDLVIWGDPAGGHWPELDRANLGGEETGAVTGPDWYKRPLSEPLWDQEWVQTDLPRLLAKRQAESLWPTDGKAAGHFAASLARATADTLRDCAAGVAAHVVPGDGIHQVRVRALHALAVGASHLHGGSRLVEHIATLGLVPHLAAIEAAHPLGLVAAPAAKDAKPHLHRSLPTVFSAPYVSHGSPQLATANRLRVCGVGCIVNVPESIKISRSCCPLRQTLLCNETSKAFYREIFCRNSTAIDMIAKTFGAAAVLVTCLFAVASCGEPCDTYGAEKTVGNDLCRCGFAYILGRRRSDQTEWVCRLNGCEVWNEAEGRNVFYEPGATMKVRGADCQCVKGTDPNLMDAITWYHVVIKAGYLKKQTLASGPISLLRRPTRRWFVFLLFGGLPSLEYYEDAAAARTDPPINSFDLRGCSRVAALVDDPCSFLMALSDRMLTLTAESQQEAADWVACLSRNLAQLADRSKPENIYGTLGDNDEDDEGEVYDNGDISPNNEKLAAVQRQGAQAAAAEENIASDSFDFDSDDIEGLKRMEAEAEAEAQEEEAESGAEDEDTADRSRLLSQSKKQRRQRGGEVLRELHRLEDRMRRERGEAGVKDLRDQLQTVYSVYEGGEDSEEVDKDKGDEFAELDAMEPEAYAVLESKYRELEDWDALTRLRTRRFRSAVGVFRPNPDPPPYQHLTKPVLVSGFFDRKADISIEETQGGQFVVNTLGPGGPRLSPLCASVERLKRQILHPGGVQVYCNAADLLDNVAIVHCAGRLWIAGWNRRATRLHGCLRVGDQVMSVDGFRLESLEQCRRILQGSVGRVALRLRRLPHGKAFCVSRPDGRSLGLVTTGQSAEVAHVQQDGLAAAHGLAYRTAGVLDDANFTTWTLTEVNGRPLRLWPEPKEVAHRLSAHGPEISLVMQPTDLVRAVKAQLKKLSNYKQYIVG</sequence>
<dbReference type="AlphaFoldDB" id="A0A1I8ITQ0"/>
<dbReference type="InterPro" id="IPR015955">
    <property type="entry name" value="Lactate_DH/Glyco_Ohase_4_C"/>
</dbReference>
<feature type="compositionally biased region" description="Acidic residues" evidence="2">
    <location>
        <begin position="693"/>
        <end position="712"/>
    </location>
</feature>
<dbReference type="Gene3D" id="3.40.50.720">
    <property type="entry name" value="NAD(P)-binding Rossmann-like Domain"/>
    <property type="match status" value="1"/>
</dbReference>
<keyword evidence="5" id="KW-1185">Reference proteome</keyword>
<evidence type="ECO:0000256" key="1">
    <source>
        <dbReference type="ARBA" id="ARBA00022737"/>
    </source>
</evidence>
<dbReference type="PANTHER" id="PTHR12345">
    <property type="entry name" value="SYNTENIN RELATED"/>
    <property type="match status" value="1"/>
</dbReference>
<dbReference type="SUPFAM" id="SSF50729">
    <property type="entry name" value="PH domain-like"/>
    <property type="match status" value="1"/>
</dbReference>
<reference evidence="6" key="1">
    <citation type="submission" date="2016-11" db="UniProtKB">
        <authorList>
            <consortium name="WormBaseParasite"/>
        </authorList>
    </citation>
    <scope>IDENTIFICATION</scope>
</reference>
<dbReference type="SMART" id="SM00233">
    <property type="entry name" value="PH"/>
    <property type="match status" value="1"/>
</dbReference>
<feature type="domain" description="PH" evidence="3">
    <location>
        <begin position="510"/>
        <end position="616"/>
    </location>
</feature>
<keyword evidence="1" id="KW-0677">Repeat</keyword>
<evidence type="ECO:0000313" key="5">
    <source>
        <dbReference type="Proteomes" id="UP000095280"/>
    </source>
</evidence>
<organism evidence="5 6">
    <name type="scientific">Macrostomum lignano</name>
    <dbReference type="NCBI Taxonomy" id="282301"/>
    <lineage>
        <taxon>Eukaryota</taxon>
        <taxon>Metazoa</taxon>
        <taxon>Spiralia</taxon>
        <taxon>Lophotrochozoa</taxon>
        <taxon>Platyhelminthes</taxon>
        <taxon>Rhabditophora</taxon>
        <taxon>Macrostomorpha</taxon>
        <taxon>Macrostomida</taxon>
        <taxon>Macrostomidae</taxon>
        <taxon>Macrostomum</taxon>
    </lineage>
</organism>
<dbReference type="Gene3D" id="2.30.29.30">
    <property type="entry name" value="Pleckstrin-homology domain (PH domain)/Phosphotyrosine-binding domain (PTB)"/>
    <property type="match status" value="1"/>
</dbReference>
<dbReference type="Proteomes" id="UP000095280">
    <property type="component" value="Unplaced"/>
</dbReference>